<dbReference type="Gene3D" id="3.30.60.30">
    <property type="match status" value="3"/>
</dbReference>
<feature type="domain" description="Kazal-like" evidence="2">
    <location>
        <begin position="144"/>
        <end position="188"/>
    </location>
</feature>
<reference evidence="4" key="1">
    <citation type="submission" date="2017-01" db="EMBL/GenBank/DDBJ databases">
        <title>Comparative genomics of anhydrobiosis in the tardigrade Hypsibius dujardini.</title>
        <authorList>
            <person name="Yoshida Y."/>
            <person name="Koutsovoulos G."/>
            <person name="Laetsch D."/>
            <person name="Stevens L."/>
            <person name="Kumar S."/>
            <person name="Horikawa D."/>
            <person name="Ishino K."/>
            <person name="Komine S."/>
            <person name="Tomita M."/>
            <person name="Blaxter M."/>
            <person name="Arakawa K."/>
        </authorList>
    </citation>
    <scope>NUCLEOTIDE SEQUENCE [LARGE SCALE GENOMIC DNA]</scope>
    <source>
        <strain evidence="4">Z151</strain>
    </source>
</reference>
<dbReference type="EMBL" id="MTYJ01000187">
    <property type="protein sequence ID" value="OWA50293.1"/>
    <property type="molecule type" value="Genomic_DNA"/>
</dbReference>
<proteinExistence type="predicted"/>
<keyword evidence="1" id="KW-0732">Signal</keyword>
<dbReference type="Pfam" id="PF00050">
    <property type="entry name" value="Kazal_1"/>
    <property type="match status" value="3"/>
</dbReference>
<dbReference type="Proteomes" id="UP000192578">
    <property type="component" value="Unassembled WGS sequence"/>
</dbReference>
<keyword evidence="4" id="KW-1185">Reference proteome</keyword>
<dbReference type="GO" id="GO:0005615">
    <property type="term" value="C:extracellular space"/>
    <property type="evidence" value="ECO:0007669"/>
    <property type="project" value="TreeGrafter"/>
</dbReference>
<protein>
    <recommendedName>
        <fullName evidence="2">Kazal-like domain-containing protein</fullName>
    </recommendedName>
</protein>
<dbReference type="InterPro" id="IPR036058">
    <property type="entry name" value="Kazal_dom_sf"/>
</dbReference>
<dbReference type="PROSITE" id="PS51465">
    <property type="entry name" value="KAZAL_2"/>
    <property type="match status" value="3"/>
</dbReference>
<dbReference type="PANTHER" id="PTHR21131">
    <property type="entry name" value="SERINE-TYPE ENDOPEPTIDASE INHIBITOR"/>
    <property type="match status" value="1"/>
</dbReference>
<comment type="caution">
    <text evidence="3">The sequence shown here is derived from an EMBL/GenBank/DDBJ whole genome shotgun (WGS) entry which is preliminary data.</text>
</comment>
<feature type="signal peptide" evidence="1">
    <location>
        <begin position="1"/>
        <end position="21"/>
    </location>
</feature>
<dbReference type="OrthoDB" id="126772at2759"/>
<dbReference type="CDD" id="cd00104">
    <property type="entry name" value="KAZAL_FS"/>
    <property type="match status" value="3"/>
</dbReference>
<feature type="chain" id="PRO_5040918806" description="Kazal-like domain-containing protein" evidence="1">
    <location>
        <begin position="22"/>
        <end position="225"/>
    </location>
</feature>
<evidence type="ECO:0000259" key="2">
    <source>
        <dbReference type="PROSITE" id="PS51465"/>
    </source>
</evidence>
<dbReference type="InterPro" id="IPR053265">
    <property type="entry name" value="Serpin"/>
</dbReference>
<evidence type="ECO:0000313" key="3">
    <source>
        <dbReference type="EMBL" id="OWA50293.1"/>
    </source>
</evidence>
<organism evidence="3 4">
    <name type="scientific">Hypsibius exemplaris</name>
    <name type="common">Freshwater tardigrade</name>
    <dbReference type="NCBI Taxonomy" id="2072580"/>
    <lineage>
        <taxon>Eukaryota</taxon>
        <taxon>Metazoa</taxon>
        <taxon>Ecdysozoa</taxon>
        <taxon>Tardigrada</taxon>
        <taxon>Eutardigrada</taxon>
        <taxon>Parachela</taxon>
        <taxon>Hypsibioidea</taxon>
        <taxon>Hypsibiidae</taxon>
        <taxon>Hypsibius</taxon>
    </lineage>
</organism>
<gene>
    <name evidence="3" type="ORF">BV898_14815</name>
</gene>
<evidence type="ECO:0000256" key="1">
    <source>
        <dbReference type="SAM" id="SignalP"/>
    </source>
</evidence>
<dbReference type="InterPro" id="IPR002350">
    <property type="entry name" value="Kazal_dom"/>
</dbReference>
<accession>A0A9X6NBM9</accession>
<feature type="domain" description="Kazal-like" evidence="2">
    <location>
        <begin position="31"/>
        <end position="75"/>
    </location>
</feature>
<dbReference type="SUPFAM" id="SSF100895">
    <property type="entry name" value="Kazal-type serine protease inhibitors"/>
    <property type="match status" value="3"/>
</dbReference>
<sequence>MEKNAAFIAFVVGVLMHCSVALTQQYGATTTPTAGGCVCFEIFLPVCGADGKTYPNACTANCAGVVVASNASCATTTASPPIGTTLYSATTPPSQGCVCALIFQPVCGVDGKNYSNACSAGCAGVAVASNGSCVESATQSPLPGTTTNSCICTLELDPVCGADGKTYGNACQAKCAGVYVAHTGVCPTPSPVPSAILTGKAVSESITGNGLAMFLLHGDPKERPQ</sequence>
<name>A0A9X6NBM9_HYPEX</name>
<evidence type="ECO:0000313" key="4">
    <source>
        <dbReference type="Proteomes" id="UP000192578"/>
    </source>
</evidence>
<dbReference type="AlphaFoldDB" id="A0A9X6NBM9"/>
<dbReference type="PANTHER" id="PTHR21131:SF0">
    <property type="entry name" value="GEO10195P1-RELATED"/>
    <property type="match status" value="1"/>
</dbReference>
<dbReference type="SMART" id="SM00280">
    <property type="entry name" value="KAZAL"/>
    <property type="match status" value="3"/>
</dbReference>
<feature type="domain" description="Kazal-like" evidence="2">
    <location>
        <begin position="91"/>
        <end position="135"/>
    </location>
</feature>